<dbReference type="VEuPathDB" id="TriTrypDB:TcCLB.510155.200"/>
<dbReference type="VEuPathDB" id="TriTrypDB:TcG_03472"/>
<evidence type="ECO:0000256" key="1">
    <source>
        <dbReference type="ARBA" id="ARBA00022723"/>
    </source>
</evidence>
<feature type="domain" description="C2H2-type" evidence="6">
    <location>
        <begin position="79"/>
        <end position="102"/>
    </location>
</feature>
<dbReference type="VEuPathDB" id="TriTrypDB:C4B63_85g86"/>
<gene>
    <name evidence="7" type="ORF">C4B63_85g86</name>
</gene>
<keyword evidence="5" id="KW-0175">Coiled coil</keyword>
<dbReference type="CDD" id="cd23672">
    <property type="entry name" value="MPSS5_OBF_C"/>
    <property type="match status" value="1"/>
</dbReference>
<evidence type="ECO:0000256" key="2">
    <source>
        <dbReference type="ARBA" id="ARBA00022771"/>
    </source>
</evidence>
<dbReference type="Gene3D" id="3.30.160.60">
    <property type="entry name" value="Classic Zinc Finger"/>
    <property type="match status" value="1"/>
</dbReference>
<dbReference type="InterPro" id="IPR013087">
    <property type="entry name" value="Znf_C2H2_type"/>
</dbReference>
<dbReference type="PROSITE" id="PS50157">
    <property type="entry name" value="ZINC_FINGER_C2H2_2"/>
    <property type="match status" value="1"/>
</dbReference>
<proteinExistence type="predicted"/>
<dbReference type="AlphaFoldDB" id="A0A2V2UY82"/>
<dbReference type="VEuPathDB" id="TriTrypDB:BCY84_11962"/>
<protein>
    <recommendedName>
        <fullName evidence="6">C2H2-type domain-containing protein</fullName>
    </recommendedName>
</protein>
<keyword evidence="2 4" id="KW-0863">Zinc-finger</keyword>
<sequence>MRRMSGATCSMRRFFSFGVGLSGNVPVLLVRHTINRTGGMMCTAHHNNTRHFIAAFSQPCLAPSRLVGSGETESSFTPLKCPECGKRFLSMANLRQHRRSRHFVSLKSPSQEELERLREANARLVEELRNLREVNALRARSASSSLLISSGESSSKGESQNGAHFFAAVPEGKAVGISMAEVQQLRNHPFRLGTGISEVWCVGVVENDVELGTIGVRNEQETEEHTSGLETMQFTLRTDGYRLRRVGQLKMYRNRLTVRVIAPRYKAQKGDTVLVVGTYGLHNSYDLVSKQAVENSVVEAGYVGLLKKGPADKIEEV</sequence>
<feature type="coiled-coil region" evidence="5">
    <location>
        <begin position="110"/>
        <end position="137"/>
    </location>
</feature>
<organism evidence="7 8">
    <name type="scientific">Trypanosoma cruzi</name>
    <dbReference type="NCBI Taxonomy" id="5693"/>
    <lineage>
        <taxon>Eukaryota</taxon>
        <taxon>Discoba</taxon>
        <taxon>Euglenozoa</taxon>
        <taxon>Kinetoplastea</taxon>
        <taxon>Metakinetoplastina</taxon>
        <taxon>Trypanosomatida</taxon>
        <taxon>Trypanosomatidae</taxon>
        <taxon>Trypanosoma</taxon>
        <taxon>Schizotrypanum</taxon>
    </lineage>
</organism>
<dbReference type="VEuPathDB" id="TriTrypDB:TCDM_06244"/>
<dbReference type="VEuPathDB" id="TriTrypDB:ECC02_006672"/>
<reference evidence="7 8" key="1">
    <citation type="journal article" date="2018" name="Microb. Genom.">
        <title>Expanding an expanded genome: long-read sequencing of Trypanosoma cruzi.</title>
        <authorList>
            <person name="Berna L."/>
            <person name="Rodriguez M."/>
            <person name="Chiribao M.L."/>
            <person name="Parodi-Talice A."/>
            <person name="Pita S."/>
            <person name="Rijo G."/>
            <person name="Alvarez-Valin F."/>
            <person name="Robello C."/>
        </authorList>
    </citation>
    <scope>NUCLEOTIDE SEQUENCE [LARGE SCALE GENOMIC DNA]</scope>
    <source>
        <strain evidence="7 8">Dm28c</strain>
    </source>
</reference>
<evidence type="ECO:0000256" key="3">
    <source>
        <dbReference type="ARBA" id="ARBA00022833"/>
    </source>
</evidence>
<dbReference type="VEuPathDB" id="TriTrypDB:TcYC6_0084120"/>
<dbReference type="VEuPathDB" id="TriTrypDB:Tc_MARK_6619"/>
<dbReference type="VEuPathDB" id="TriTrypDB:TcCL_ESM02818"/>
<dbReference type="EMBL" id="PRFA01000085">
    <property type="protein sequence ID" value="PWU87728.1"/>
    <property type="molecule type" value="Genomic_DNA"/>
</dbReference>
<dbReference type="SMART" id="SM00355">
    <property type="entry name" value="ZnF_C2H2"/>
    <property type="match status" value="1"/>
</dbReference>
<dbReference type="GO" id="GO:0008270">
    <property type="term" value="F:zinc ion binding"/>
    <property type="evidence" value="ECO:0007669"/>
    <property type="project" value="UniProtKB-KW"/>
</dbReference>
<dbReference type="FunFam" id="3.30.160.60:FF:000446">
    <property type="entry name" value="Zinc finger protein"/>
    <property type="match status" value="1"/>
</dbReference>
<evidence type="ECO:0000313" key="8">
    <source>
        <dbReference type="Proteomes" id="UP000246121"/>
    </source>
</evidence>
<dbReference type="SUPFAM" id="SSF57667">
    <property type="entry name" value="beta-beta-alpha zinc fingers"/>
    <property type="match status" value="1"/>
</dbReference>
<dbReference type="VEuPathDB" id="TriTrypDB:TcCLB.511585.210"/>
<dbReference type="PROSITE" id="PS00028">
    <property type="entry name" value="ZINC_FINGER_C2H2_1"/>
    <property type="match status" value="1"/>
</dbReference>
<evidence type="ECO:0000256" key="4">
    <source>
        <dbReference type="PROSITE-ProRule" id="PRU00042"/>
    </source>
</evidence>
<dbReference type="VEuPathDB" id="TriTrypDB:TCSYLVIO_003410"/>
<keyword evidence="1" id="KW-0479">Metal-binding</keyword>
<dbReference type="VEuPathDB" id="TriTrypDB:C3747_34g403"/>
<evidence type="ECO:0000256" key="5">
    <source>
        <dbReference type="SAM" id="Coils"/>
    </source>
</evidence>
<evidence type="ECO:0000313" key="7">
    <source>
        <dbReference type="EMBL" id="PWU87728.1"/>
    </source>
</evidence>
<dbReference type="VEuPathDB" id="TriTrypDB:TcBrA4_0095090"/>
<dbReference type="InterPro" id="IPR036236">
    <property type="entry name" value="Znf_C2H2_sf"/>
</dbReference>
<comment type="caution">
    <text evidence="7">The sequence shown here is derived from an EMBL/GenBank/DDBJ whole genome shotgun (WGS) entry which is preliminary data.</text>
</comment>
<evidence type="ECO:0000259" key="6">
    <source>
        <dbReference type="PROSITE" id="PS50157"/>
    </source>
</evidence>
<name>A0A2V2UY82_TRYCR</name>
<accession>A0A2V2UY82</accession>
<dbReference type="Proteomes" id="UP000246121">
    <property type="component" value="Unassembled WGS sequence"/>
</dbReference>
<keyword evidence="3" id="KW-0862">Zinc</keyword>